<evidence type="ECO:0000256" key="5">
    <source>
        <dbReference type="PIRSR" id="PIRSR601461-1"/>
    </source>
</evidence>
<dbReference type="CDD" id="cd06097">
    <property type="entry name" value="Aspergillopepsin_like"/>
    <property type="match status" value="1"/>
</dbReference>
<evidence type="ECO:0000256" key="3">
    <source>
        <dbReference type="ARBA" id="ARBA00022750"/>
    </source>
</evidence>
<dbReference type="InterPro" id="IPR034163">
    <property type="entry name" value="Aspergillopepsin-like_cat_dom"/>
</dbReference>
<dbReference type="GO" id="GO:0004190">
    <property type="term" value="F:aspartic-type endopeptidase activity"/>
    <property type="evidence" value="ECO:0007669"/>
    <property type="project" value="UniProtKB-KW"/>
</dbReference>
<dbReference type="PROSITE" id="PS51767">
    <property type="entry name" value="PEPTIDASE_A1"/>
    <property type="match status" value="1"/>
</dbReference>
<dbReference type="GO" id="GO:0006508">
    <property type="term" value="P:proteolysis"/>
    <property type="evidence" value="ECO:0007669"/>
    <property type="project" value="UniProtKB-KW"/>
</dbReference>
<keyword evidence="3" id="KW-0064">Aspartyl protease</keyword>
<dbReference type="Proteomes" id="UP000799438">
    <property type="component" value="Unassembled WGS sequence"/>
</dbReference>
<dbReference type="Gene3D" id="2.40.70.10">
    <property type="entry name" value="Acid Proteases"/>
    <property type="match status" value="2"/>
</dbReference>
<dbReference type="SUPFAM" id="SSF50630">
    <property type="entry name" value="Acid proteases"/>
    <property type="match status" value="1"/>
</dbReference>
<dbReference type="InterPro" id="IPR033121">
    <property type="entry name" value="PEPTIDASE_A1"/>
</dbReference>
<dbReference type="InterPro" id="IPR001461">
    <property type="entry name" value="Aspartic_peptidase_A1"/>
</dbReference>
<dbReference type="FunFam" id="2.40.70.10:FF:000092">
    <property type="entry name" value="Aspartic endopeptidase (AP1)"/>
    <property type="match status" value="1"/>
</dbReference>
<evidence type="ECO:0000259" key="6">
    <source>
        <dbReference type="PROSITE" id="PS51767"/>
    </source>
</evidence>
<dbReference type="RefSeq" id="XP_033394198.1">
    <property type="nucleotide sequence ID" value="XM_033537347.1"/>
</dbReference>
<keyword evidence="8" id="KW-1185">Reference proteome</keyword>
<dbReference type="OrthoDB" id="2747330at2759"/>
<evidence type="ECO:0000256" key="2">
    <source>
        <dbReference type="ARBA" id="ARBA00022670"/>
    </source>
</evidence>
<keyword evidence="2" id="KW-0645">Protease</keyword>
<feature type="active site" evidence="5">
    <location>
        <position position="319"/>
    </location>
</feature>
<comment type="similarity">
    <text evidence="1">Belongs to the peptidase A1 family.</text>
</comment>
<reference evidence="7" key="1">
    <citation type="journal article" date="2020" name="Stud. Mycol.">
        <title>101 Dothideomycetes genomes: a test case for predicting lifestyles and emergence of pathogens.</title>
        <authorList>
            <person name="Haridas S."/>
            <person name="Albert R."/>
            <person name="Binder M."/>
            <person name="Bloem J."/>
            <person name="Labutti K."/>
            <person name="Salamov A."/>
            <person name="Andreopoulos B."/>
            <person name="Baker S."/>
            <person name="Barry K."/>
            <person name="Bills G."/>
            <person name="Bluhm B."/>
            <person name="Cannon C."/>
            <person name="Castanera R."/>
            <person name="Culley D."/>
            <person name="Daum C."/>
            <person name="Ezra D."/>
            <person name="Gonzalez J."/>
            <person name="Henrissat B."/>
            <person name="Kuo A."/>
            <person name="Liang C."/>
            <person name="Lipzen A."/>
            <person name="Lutzoni F."/>
            <person name="Magnuson J."/>
            <person name="Mondo S."/>
            <person name="Nolan M."/>
            <person name="Ohm R."/>
            <person name="Pangilinan J."/>
            <person name="Park H.-J."/>
            <person name="Ramirez L."/>
            <person name="Alfaro M."/>
            <person name="Sun H."/>
            <person name="Tritt A."/>
            <person name="Yoshinaga Y."/>
            <person name="Zwiers L.-H."/>
            <person name="Turgeon B."/>
            <person name="Goodwin S."/>
            <person name="Spatafora J."/>
            <person name="Crous P."/>
            <person name="Grigoriev I."/>
        </authorList>
    </citation>
    <scope>NUCLEOTIDE SEQUENCE</scope>
    <source>
        <strain evidence="7">CBS 121167</strain>
    </source>
</reference>
<dbReference type="InterPro" id="IPR021109">
    <property type="entry name" value="Peptidase_aspartic_dom_sf"/>
</dbReference>
<feature type="domain" description="Peptidase A1" evidence="6">
    <location>
        <begin position="103"/>
        <end position="428"/>
    </location>
</feature>
<evidence type="ECO:0000256" key="4">
    <source>
        <dbReference type="ARBA" id="ARBA00022801"/>
    </source>
</evidence>
<evidence type="ECO:0000313" key="7">
    <source>
        <dbReference type="EMBL" id="KAF2138485.1"/>
    </source>
</evidence>
<sequence length="441" mass="48006">MSGNTVLSSSFLTPTRVERVHNPSYQRSGLKSYVYAIRKYNIGPTMDGPYFCCNKVHQQGKHGVGRHIGGRALVQQHVLQKRVDAQNNAGEVTVEDQQNDSEYLCRVTVGTPGQTFLLDPDTGSADLWIPSNKLPFNARTHGHTYFDPSKSSTYKQTKSTWRIQYGDQSSASGIVGTDNVKIGGITIKNQAVELATQLSSQFVTGVTDGLLGLAWGNINTVQPHPVATPVENMITQDDIPKGSELFTAHLGSWRDKNEPDQGKSFYTFGYIDQDVLKASGVDPYYVPIDNSQGFWQFNSASATINGTTIQRSGNTAIADTGTTLALVDDDTVVAIYSAIPGSRYDSSNQGFIFPTNTLVNQLPDVTFAVGDKQFTVQKEDLAFANAGNGMVYGGIQSRGDLPFDILGDTFLKGIYAIFDMGNKRFGAVPRVETEQNLAAPQ</sequence>
<feature type="active site" evidence="5">
    <location>
        <position position="121"/>
    </location>
</feature>
<keyword evidence="4" id="KW-0378">Hydrolase</keyword>
<gene>
    <name evidence="7" type="ORF">K452DRAFT_234009</name>
</gene>
<dbReference type="Pfam" id="PF00026">
    <property type="entry name" value="Asp"/>
    <property type="match status" value="1"/>
</dbReference>
<dbReference type="PRINTS" id="PR00792">
    <property type="entry name" value="PEPSIN"/>
</dbReference>
<dbReference type="EMBL" id="ML995496">
    <property type="protein sequence ID" value="KAF2138485.1"/>
    <property type="molecule type" value="Genomic_DNA"/>
</dbReference>
<dbReference type="PANTHER" id="PTHR47966:SF1">
    <property type="entry name" value="ASPARTYL PROTEINASE"/>
    <property type="match status" value="1"/>
</dbReference>
<protein>
    <recommendedName>
        <fullName evidence="6">Peptidase A1 domain-containing protein</fullName>
    </recommendedName>
</protein>
<dbReference type="PANTHER" id="PTHR47966">
    <property type="entry name" value="BETA-SITE APP-CLEAVING ENZYME, ISOFORM A-RELATED"/>
    <property type="match status" value="1"/>
</dbReference>
<name>A0A6A6B5D7_9PEZI</name>
<proteinExistence type="inferred from homology"/>
<organism evidence="7 8">
    <name type="scientific">Aplosporella prunicola CBS 121167</name>
    <dbReference type="NCBI Taxonomy" id="1176127"/>
    <lineage>
        <taxon>Eukaryota</taxon>
        <taxon>Fungi</taxon>
        <taxon>Dikarya</taxon>
        <taxon>Ascomycota</taxon>
        <taxon>Pezizomycotina</taxon>
        <taxon>Dothideomycetes</taxon>
        <taxon>Dothideomycetes incertae sedis</taxon>
        <taxon>Botryosphaeriales</taxon>
        <taxon>Aplosporellaceae</taxon>
        <taxon>Aplosporella</taxon>
    </lineage>
</organism>
<evidence type="ECO:0000256" key="1">
    <source>
        <dbReference type="ARBA" id="ARBA00007447"/>
    </source>
</evidence>
<dbReference type="GeneID" id="54294843"/>
<dbReference type="AlphaFoldDB" id="A0A6A6B5D7"/>
<accession>A0A6A6B5D7</accession>
<evidence type="ECO:0000313" key="8">
    <source>
        <dbReference type="Proteomes" id="UP000799438"/>
    </source>
</evidence>